<evidence type="ECO:0000313" key="2">
    <source>
        <dbReference type="EMBL" id="CAH8384060.1"/>
    </source>
</evidence>
<organism evidence="2 3">
    <name type="scientific">Eruca vesicaria subsp. sativa</name>
    <name type="common">Garden rocket</name>
    <name type="synonym">Eruca sativa</name>
    <dbReference type="NCBI Taxonomy" id="29727"/>
    <lineage>
        <taxon>Eukaryota</taxon>
        <taxon>Viridiplantae</taxon>
        <taxon>Streptophyta</taxon>
        <taxon>Embryophyta</taxon>
        <taxon>Tracheophyta</taxon>
        <taxon>Spermatophyta</taxon>
        <taxon>Magnoliopsida</taxon>
        <taxon>eudicotyledons</taxon>
        <taxon>Gunneridae</taxon>
        <taxon>Pentapetalae</taxon>
        <taxon>rosids</taxon>
        <taxon>malvids</taxon>
        <taxon>Brassicales</taxon>
        <taxon>Brassicaceae</taxon>
        <taxon>Brassiceae</taxon>
        <taxon>Eruca</taxon>
    </lineage>
</organism>
<reference evidence="2 3" key="1">
    <citation type="submission" date="2022-03" db="EMBL/GenBank/DDBJ databases">
        <authorList>
            <person name="Macdonald S."/>
            <person name="Ahmed S."/>
            <person name="Newling K."/>
        </authorList>
    </citation>
    <scope>NUCLEOTIDE SEQUENCE [LARGE SCALE GENOMIC DNA]</scope>
</reference>
<dbReference type="Proteomes" id="UP001642260">
    <property type="component" value="Unassembled WGS sequence"/>
</dbReference>
<gene>
    <name evidence="2" type="ORF">ERUC_LOCUS36543</name>
</gene>
<feature type="compositionally biased region" description="Polar residues" evidence="1">
    <location>
        <begin position="1"/>
        <end position="10"/>
    </location>
</feature>
<keyword evidence="3" id="KW-1185">Reference proteome</keyword>
<dbReference type="AlphaFoldDB" id="A0ABC8LKH4"/>
<proteinExistence type="predicted"/>
<comment type="caution">
    <text evidence="2">The sequence shown here is derived from an EMBL/GenBank/DDBJ whole genome shotgun (WGS) entry which is preliminary data.</text>
</comment>
<protein>
    <submittedName>
        <fullName evidence="2">Uncharacterized protein</fullName>
    </submittedName>
</protein>
<dbReference type="EMBL" id="CAKOAT010597377">
    <property type="protein sequence ID" value="CAH8384060.1"/>
    <property type="molecule type" value="Genomic_DNA"/>
</dbReference>
<sequence length="158" mass="17240">MKRSNALSTDTGKKSHKKAKEGTNDKENTVVGNKTQNSSIIDVSPSPSIENHFRVPFQNVTNQRSRVARKEILDNRRTIGITTSNRGPHSETQRSPSTVILTGSGNGPHPAINSIGKIGNLEGSERSTNISARKRKTLGSPPSMNSKRIQTKGNNSYY</sequence>
<evidence type="ECO:0000313" key="3">
    <source>
        <dbReference type="Proteomes" id="UP001642260"/>
    </source>
</evidence>
<evidence type="ECO:0000256" key="1">
    <source>
        <dbReference type="SAM" id="MobiDB-lite"/>
    </source>
</evidence>
<feature type="region of interest" description="Disordered" evidence="1">
    <location>
        <begin position="76"/>
        <end position="158"/>
    </location>
</feature>
<name>A0ABC8LKH4_ERUVS</name>
<feature type="compositionally biased region" description="Polar residues" evidence="1">
    <location>
        <begin position="93"/>
        <end position="103"/>
    </location>
</feature>
<feature type="region of interest" description="Disordered" evidence="1">
    <location>
        <begin position="1"/>
        <end position="51"/>
    </location>
</feature>
<accession>A0ABC8LKH4</accession>
<feature type="compositionally biased region" description="Low complexity" evidence="1">
    <location>
        <begin position="38"/>
        <end position="49"/>
    </location>
</feature>
<feature type="compositionally biased region" description="Polar residues" evidence="1">
    <location>
        <begin position="140"/>
        <end position="158"/>
    </location>
</feature>